<feature type="compositionally biased region" description="Polar residues" evidence="1">
    <location>
        <begin position="19"/>
        <end position="39"/>
    </location>
</feature>
<dbReference type="EMBL" id="KE344145">
    <property type="protein sequence ID" value="EXB53946.1"/>
    <property type="molecule type" value="Genomic_DNA"/>
</dbReference>
<dbReference type="AlphaFoldDB" id="W9R3W5"/>
<keyword evidence="3" id="KW-1185">Reference proteome</keyword>
<organism evidence="2 3">
    <name type="scientific">Morus notabilis</name>
    <dbReference type="NCBI Taxonomy" id="981085"/>
    <lineage>
        <taxon>Eukaryota</taxon>
        <taxon>Viridiplantae</taxon>
        <taxon>Streptophyta</taxon>
        <taxon>Embryophyta</taxon>
        <taxon>Tracheophyta</taxon>
        <taxon>Spermatophyta</taxon>
        <taxon>Magnoliopsida</taxon>
        <taxon>eudicotyledons</taxon>
        <taxon>Gunneridae</taxon>
        <taxon>Pentapetalae</taxon>
        <taxon>rosids</taxon>
        <taxon>fabids</taxon>
        <taxon>Rosales</taxon>
        <taxon>Moraceae</taxon>
        <taxon>Moreae</taxon>
        <taxon>Morus</taxon>
    </lineage>
</organism>
<evidence type="ECO:0000313" key="2">
    <source>
        <dbReference type="EMBL" id="EXB53946.1"/>
    </source>
</evidence>
<name>W9R3W5_9ROSA</name>
<evidence type="ECO:0000256" key="1">
    <source>
        <dbReference type="SAM" id="MobiDB-lite"/>
    </source>
</evidence>
<gene>
    <name evidence="2" type="ORF">L484_022913</name>
</gene>
<dbReference type="Proteomes" id="UP000030645">
    <property type="component" value="Unassembled WGS sequence"/>
</dbReference>
<reference evidence="3" key="1">
    <citation type="submission" date="2013-01" db="EMBL/GenBank/DDBJ databases">
        <title>Draft Genome Sequence of a Mulberry Tree, Morus notabilis C.K. Schneid.</title>
        <authorList>
            <person name="He N."/>
            <person name="Zhao S."/>
        </authorList>
    </citation>
    <scope>NUCLEOTIDE SEQUENCE</scope>
</reference>
<accession>W9R3W5</accession>
<feature type="region of interest" description="Disordered" evidence="1">
    <location>
        <begin position="1"/>
        <end position="52"/>
    </location>
</feature>
<evidence type="ECO:0000313" key="3">
    <source>
        <dbReference type="Proteomes" id="UP000030645"/>
    </source>
</evidence>
<proteinExistence type="predicted"/>
<protein>
    <submittedName>
        <fullName evidence="2">Uncharacterized protein</fullName>
    </submittedName>
</protein>
<sequence length="79" mass="8520">MEIAPAGPPKGTKDVRVLRSTSSPNNHNDTANTQENNAKGNKKSRSTVGGGTKVFGPYKVSWAYTQHARAQNSLTWGIH</sequence>